<feature type="compositionally biased region" description="Basic residues" evidence="1">
    <location>
        <begin position="127"/>
        <end position="136"/>
    </location>
</feature>
<dbReference type="Ensembl" id="ENSACLT00000071699.1">
    <property type="protein sequence ID" value="ENSACLP00000079487.1"/>
    <property type="gene ID" value="ENSACLG00000030077.1"/>
</dbReference>
<proteinExistence type="predicted"/>
<protein>
    <submittedName>
        <fullName evidence="2">Uncharacterized protein</fullName>
    </submittedName>
</protein>
<reference evidence="3" key="2">
    <citation type="submission" date="2023-03" db="EMBL/GenBank/DDBJ databases">
        <authorList>
            <consortium name="Wellcome Sanger Institute Data Sharing"/>
        </authorList>
    </citation>
    <scope>NUCLEOTIDE SEQUENCE [LARGE SCALE GENOMIC DNA]</scope>
</reference>
<organism evidence="2 3">
    <name type="scientific">Astatotilapia calliptera</name>
    <name type="common">Eastern happy</name>
    <name type="synonym">Chromis callipterus</name>
    <dbReference type="NCBI Taxonomy" id="8154"/>
    <lineage>
        <taxon>Eukaryota</taxon>
        <taxon>Metazoa</taxon>
        <taxon>Chordata</taxon>
        <taxon>Craniata</taxon>
        <taxon>Vertebrata</taxon>
        <taxon>Euteleostomi</taxon>
        <taxon>Actinopterygii</taxon>
        <taxon>Neopterygii</taxon>
        <taxon>Teleostei</taxon>
        <taxon>Neoteleostei</taxon>
        <taxon>Acanthomorphata</taxon>
        <taxon>Ovalentaria</taxon>
        <taxon>Cichlomorphae</taxon>
        <taxon>Cichliformes</taxon>
        <taxon>Cichlidae</taxon>
        <taxon>African cichlids</taxon>
        <taxon>Pseudocrenilabrinae</taxon>
        <taxon>Haplochromini</taxon>
        <taxon>Astatotilapia</taxon>
    </lineage>
</organism>
<reference evidence="2 3" key="1">
    <citation type="submission" date="2018-05" db="EMBL/GenBank/DDBJ databases">
        <authorList>
            <person name="Datahose"/>
        </authorList>
    </citation>
    <scope>NUCLEOTIDE SEQUENCE</scope>
</reference>
<accession>A0AAX7VEH4</accession>
<keyword evidence="3" id="KW-1185">Reference proteome</keyword>
<name>A0AAX7VEH4_ASTCA</name>
<evidence type="ECO:0000313" key="2">
    <source>
        <dbReference type="Ensembl" id="ENSACLP00000079487.1"/>
    </source>
</evidence>
<feature type="region of interest" description="Disordered" evidence="1">
    <location>
        <begin position="1"/>
        <end position="156"/>
    </location>
</feature>
<reference evidence="2" key="3">
    <citation type="submission" date="2025-08" db="UniProtKB">
        <authorList>
            <consortium name="Ensembl"/>
        </authorList>
    </citation>
    <scope>IDENTIFICATION</scope>
</reference>
<evidence type="ECO:0000256" key="1">
    <source>
        <dbReference type="SAM" id="MobiDB-lite"/>
    </source>
</evidence>
<dbReference type="AlphaFoldDB" id="A0AAX7VEH4"/>
<dbReference type="GeneTree" id="ENSGT00940000177276"/>
<sequence>MAARWLRNQTGSVGSPEPSVDTRCWSDSLDSPARTEHGWTSPSDPPVEAYGWTGPSDPPTEADSWSGPSDPPTEADSWSGPSDPPQRQASERPLDPPAEADGWMGPSDPPAGTRTAEVVHQDQPVHRHDRNGHSGKNKGGGYASTPMTAGAKTQRL</sequence>
<dbReference type="Proteomes" id="UP000265100">
    <property type="component" value="Chromosome 11"/>
</dbReference>
<evidence type="ECO:0000313" key="3">
    <source>
        <dbReference type="Proteomes" id="UP000265100"/>
    </source>
</evidence>
<feature type="compositionally biased region" description="Basic and acidic residues" evidence="1">
    <location>
        <begin position="117"/>
        <end position="126"/>
    </location>
</feature>
<reference evidence="2" key="4">
    <citation type="submission" date="2025-09" db="UniProtKB">
        <authorList>
            <consortium name="Ensembl"/>
        </authorList>
    </citation>
    <scope>IDENTIFICATION</scope>
</reference>